<dbReference type="EMBL" id="QJVC01000016">
    <property type="protein sequence ID" value="PYI37840.1"/>
    <property type="molecule type" value="Genomic_DNA"/>
</dbReference>
<evidence type="ECO:0000259" key="1">
    <source>
        <dbReference type="SMART" id="SM00858"/>
    </source>
</evidence>
<keyword evidence="2" id="KW-0282">Flagellum</keyword>
<reference evidence="2 3" key="1">
    <citation type="submission" date="2018-05" db="EMBL/GenBank/DDBJ databases">
        <title>Genetic diversity of glacier-inhabiting Cryobacterium bacteria in China and description of Cryobacterium mengkeensis sp. nov. and Arthrobacter glacialis sp. nov.</title>
        <authorList>
            <person name="Liu Q."/>
            <person name="Xin Y.-H."/>
        </authorList>
    </citation>
    <scope>NUCLEOTIDE SEQUENCE [LARGE SCALE GENOMIC DNA]</scope>
    <source>
        <strain evidence="2 3">B7</strain>
    </source>
</reference>
<dbReference type="InterPro" id="IPR031571">
    <property type="entry name" value="RcpC_dom"/>
</dbReference>
<dbReference type="Pfam" id="PF08666">
    <property type="entry name" value="SAF"/>
    <property type="match status" value="1"/>
</dbReference>
<evidence type="ECO:0000313" key="3">
    <source>
        <dbReference type="Proteomes" id="UP000247980"/>
    </source>
</evidence>
<feature type="domain" description="SAF" evidence="1">
    <location>
        <begin position="25"/>
        <end position="88"/>
    </location>
</feature>
<organism evidence="2 3">
    <name type="scientific">Arthrobacter psychrolactophilus</name>
    <dbReference type="NCBI Taxonomy" id="92442"/>
    <lineage>
        <taxon>Bacteria</taxon>
        <taxon>Bacillati</taxon>
        <taxon>Actinomycetota</taxon>
        <taxon>Actinomycetes</taxon>
        <taxon>Micrococcales</taxon>
        <taxon>Micrococcaceae</taxon>
        <taxon>Arthrobacter</taxon>
    </lineage>
</organism>
<dbReference type="SMART" id="SM00858">
    <property type="entry name" value="SAF"/>
    <property type="match status" value="1"/>
</dbReference>
<sequence length="197" mass="19562">MAALLLCAAAALAVQQLTPVAPVTATVLVAARDLPSGHVLADGDVRPVAVSPSMVPDGAFVPPAPPWLGSQVSGPLRRGEVLTDASLLGAGLLTGTAAGSQAVPLRLSDPSTLALLRQGQLVTVILSSSQGLDGPVSNEVLADKVPVLWTPALAPSSGGLFPAQDNEGLVVVAASPAQAVQLAGAVSRGKVSLILLN</sequence>
<accession>A0A2V5J5N1</accession>
<protein>
    <submittedName>
        <fullName evidence="2">Flagellar biosynthesis protein FlgA</fullName>
    </submittedName>
</protein>
<keyword evidence="2" id="KW-0969">Cilium</keyword>
<keyword evidence="3" id="KW-1185">Reference proteome</keyword>
<gene>
    <name evidence="2" type="ORF">CVS30_13635</name>
</gene>
<keyword evidence="2" id="KW-0966">Cell projection</keyword>
<dbReference type="OrthoDB" id="3266392at2"/>
<dbReference type="AlphaFoldDB" id="A0A2V5J5N1"/>
<comment type="caution">
    <text evidence="2">The sequence shown here is derived from an EMBL/GenBank/DDBJ whole genome shotgun (WGS) entry which is preliminary data.</text>
</comment>
<dbReference type="InterPro" id="IPR013974">
    <property type="entry name" value="SAF"/>
</dbReference>
<proteinExistence type="predicted"/>
<name>A0A2V5J5N1_9MICC</name>
<evidence type="ECO:0000313" key="2">
    <source>
        <dbReference type="EMBL" id="PYI37840.1"/>
    </source>
</evidence>
<dbReference type="CDD" id="cd11614">
    <property type="entry name" value="SAF_CpaB_FlgA_like"/>
    <property type="match status" value="1"/>
</dbReference>
<dbReference type="Proteomes" id="UP000247980">
    <property type="component" value="Unassembled WGS sequence"/>
</dbReference>
<dbReference type="Pfam" id="PF16976">
    <property type="entry name" value="RcpC"/>
    <property type="match status" value="1"/>
</dbReference>